<dbReference type="RefSeq" id="WP_111276595.1">
    <property type="nucleotide sequence ID" value="NZ_QFYS01000006.1"/>
</dbReference>
<keyword evidence="1" id="KW-0812">Transmembrane</keyword>
<sequence>MTETYAAEDKTMPAVCYALYLIAFATGVTAIVGLVIAYAQRQTAGPTNASHYTFLIRTFWIGLLLMIAGGVIFGVGAILSVILIGFPIMGLAWLVWAGASVWYGVRCVVGLTYLSRGEAYPRPYAVLA</sequence>
<protein>
    <recommendedName>
        <fullName evidence="4">DUF4870 domain-containing protein</fullName>
    </recommendedName>
</protein>
<name>A0A328BGC6_9CAUL</name>
<evidence type="ECO:0000313" key="2">
    <source>
        <dbReference type="EMBL" id="RAK64208.1"/>
    </source>
</evidence>
<proteinExistence type="predicted"/>
<feature type="transmembrane region" description="Helical" evidence="1">
    <location>
        <begin position="92"/>
        <end position="114"/>
    </location>
</feature>
<feature type="transmembrane region" description="Helical" evidence="1">
    <location>
        <begin position="17"/>
        <end position="39"/>
    </location>
</feature>
<dbReference type="EMBL" id="QFYS01000006">
    <property type="protein sequence ID" value="RAK64208.1"/>
    <property type="molecule type" value="Genomic_DNA"/>
</dbReference>
<evidence type="ECO:0000313" key="3">
    <source>
        <dbReference type="Proteomes" id="UP000249524"/>
    </source>
</evidence>
<feature type="transmembrane region" description="Helical" evidence="1">
    <location>
        <begin position="59"/>
        <end position="86"/>
    </location>
</feature>
<keyword evidence="1" id="KW-1133">Transmembrane helix</keyword>
<organism evidence="2 3">
    <name type="scientific">Phenylobacterium kunshanense</name>
    <dbReference type="NCBI Taxonomy" id="1445034"/>
    <lineage>
        <taxon>Bacteria</taxon>
        <taxon>Pseudomonadati</taxon>
        <taxon>Pseudomonadota</taxon>
        <taxon>Alphaproteobacteria</taxon>
        <taxon>Caulobacterales</taxon>
        <taxon>Caulobacteraceae</taxon>
        <taxon>Phenylobacterium</taxon>
    </lineage>
</organism>
<dbReference type="Proteomes" id="UP000249524">
    <property type="component" value="Unassembled WGS sequence"/>
</dbReference>
<keyword evidence="3" id="KW-1185">Reference proteome</keyword>
<evidence type="ECO:0008006" key="4">
    <source>
        <dbReference type="Google" id="ProtNLM"/>
    </source>
</evidence>
<accession>A0A328BGC6</accession>
<evidence type="ECO:0000256" key="1">
    <source>
        <dbReference type="SAM" id="Phobius"/>
    </source>
</evidence>
<reference evidence="2 3" key="1">
    <citation type="submission" date="2018-05" db="EMBL/GenBank/DDBJ databases">
        <authorList>
            <person name="Lanie J.A."/>
            <person name="Ng W.-L."/>
            <person name="Kazmierczak K.M."/>
            <person name="Andrzejewski T.M."/>
            <person name="Davidsen T.M."/>
            <person name="Wayne K.J."/>
            <person name="Tettelin H."/>
            <person name="Glass J.I."/>
            <person name="Rusch D."/>
            <person name="Podicherti R."/>
            <person name="Tsui H.-C.T."/>
            <person name="Winkler M.E."/>
        </authorList>
    </citation>
    <scope>NUCLEOTIDE SEQUENCE [LARGE SCALE GENOMIC DNA]</scope>
    <source>
        <strain evidence="2 3">BUT-10</strain>
    </source>
</reference>
<comment type="caution">
    <text evidence="2">The sequence shown here is derived from an EMBL/GenBank/DDBJ whole genome shotgun (WGS) entry which is preliminary data.</text>
</comment>
<keyword evidence="1" id="KW-0472">Membrane</keyword>
<dbReference type="AlphaFoldDB" id="A0A328BGC6"/>
<dbReference type="OrthoDB" id="5405464at2"/>
<gene>
    <name evidence="2" type="ORF">DJ019_13575</name>
</gene>